<gene>
    <name evidence="2" type="ORF">Tco_1094307</name>
</gene>
<organism evidence="2 3">
    <name type="scientific">Tanacetum coccineum</name>
    <dbReference type="NCBI Taxonomy" id="301880"/>
    <lineage>
        <taxon>Eukaryota</taxon>
        <taxon>Viridiplantae</taxon>
        <taxon>Streptophyta</taxon>
        <taxon>Embryophyta</taxon>
        <taxon>Tracheophyta</taxon>
        <taxon>Spermatophyta</taxon>
        <taxon>Magnoliopsida</taxon>
        <taxon>eudicotyledons</taxon>
        <taxon>Gunneridae</taxon>
        <taxon>Pentapetalae</taxon>
        <taxon>asterids</taxon>
        <taxon>campanulids</taxon>
        <taxon>Asterales</taxon>
        <taxon>Asteraceae</taxon>
        <taxon>Asteroideae</taxon>
        <taxon>Anthemideae</taxon>
        <taxon>Anthemidinae</taxon>
        <taxon>Tanacetum</taxon>
    </lineage>
</organism>
<proteinExistence type="predicted"/>
<feature type="compositionally biased region" description="Basic and acidic residues" evidence="1">
    <location>
        <begin position="1"/>
        <end position="20"/>
    </location>
</feature>
<protein>
    <submittedName>
        <fullName evidence="2">Uncharacterized protein</fullName>
    </submittedName>
</protein>
<dbReference type="Proteomes" id="UP001151760">
    <property type="component" value="Unassembled WGS sequence"/>
</dbReference>
<keyword evidence="3" id="KW-1185">Reference proteome</keyword>
<evidence type="ECO:0000313" key="2">
    <source>
        <dbReference type="EMBL" id="GJT98789.1"/>
    </source>
</evidence>
<sequence>MEYDSRVNERLMQTTEEKTDTSNALDASSVIIESNGTESQKQDTSSKSGNDAHVNDADIRPIYNEEQWSREAIKSCGTTGWTTTQKTNPLLDIPTAFKSEVLEFLNLDLPPKKDIRPLAQRRYSFKYRYIVQSYRGRTQSLVAKKKDISENRASRNFDLMITTVDASFLKDKRRQIMTNSDPFFAPRQNVVPSAEKPISSHEGLEFLFCPLVENITIQLTIKLRKIKQWIKALKCIVSRS</sequence>
<comment type="caution">
    <text evidence="2">The sequence shown here is derived from an EMBL/GenBank/DDBJ whole genome shotgun (WGS) entry which is preliminary data.</text>
</comment>
<feature type="compositionally biased region" description="Polar residues" evidence="1">
    <location>
        <begin position="21"/>
        <end position="49"/>
    </location>
</feature>
<reference evidence="2" key="1">
    <citation type="journal article" date="2022" name="Int. J. Mol. Sci.">
        <title>Draft Genome of Tanacetum Coccineum: Genomic Comparison of Closely Related Tanacetum-Family Plants.</title>
        <authorList>
            <person name="Yamashiro T."/>
            <person name="Shiraishi A."/>
            <person name="Nakayama K."/>
            <person name="Satake H."/>
        </authorList>
    </citation>
    <scope>NUCLEOTIDE SEQUENCE</scope>
</reference>
<accession>A0ABQ5IGH1</accession>
<evidence type="ECO:0000313" key="3">
    <source>
        <dbReference type="Proteomes" id="UP001151760"/>
    </source>
</evidence>
<feature type="region of interest" description="Disordered" evidence="1">
    <location>
        <begin position="1"/>
        <end position="56"/>
    </location>
</feature>
<dbReference type="EMBL" id="BQNB010020708">
    <property type="protein sequence ID" value="GJT98789.1"/>
    <property type="molecule type" value="Genomic_DNA"/>
</dbReference>
<reference evidence="2" key="2">
    <citation type="submission" date="2022-01" db="EMBL/GenBank/DDBJ databases">
        <authorList>
            <person name="Yamashiro T."/>
            <person name="Shiraishi A."/>
            <person name="Satake H."/>
            <person name="Nakayama K."/>
        </authorList>
    </citation>
    <scope>NUCLEOTIDE SEQUENCE</scope>
</reference>
<evidence type="ECO:0000256" key="1">
    <source>
        <dbReference type="SAM" id="MobiDB-lite"/>
    </source>
</evidence>
<name>A0ABQ5IGH1_9ASTR</name>